<evidence type="ECO:0000313" key="2">
    <source>
        <dbReference type="EMBL" id="CAD7622406.1"/>
    </source>
</evidence>
<dbReference type="Proteomes" id="UP000759131">
    <property type="component" value="Unassembled WGS sequence"/>
</dbReference>
<name>A0A7R9KGC3_9ACAR</name>
<gene>
    <name evidence="2" type="ORF">OSB1V03_LOCUS2869</name>
</gene>
<organism evidence="2">
    <name type="scientific">Medioppia subpectinata</name>
    <dbReference type="NCBI Taxonomy" id="1979941"/>
    <lineage>
        <taxon>Eukaryota</taxon>
        <taxon>Metazoa</taxon>
        <taxon>Ecdysozoa</taxon>
        <taxon>Arthropoda</taxon>
        <taxon>Chelicerata</taxon>
        <taxon>Arachnida</taxon>
        <taxon>Acari</taxon>
        <taxon>Acariformes</taxon>
        <taxon>Sarcoptiformes</taxon>
        <taxon>Oribatida</taxon>
        <taxon>Brachypylina</taxon>
        <taxon>Oppioidea</taxon>
        <taxon>Oppiidae</taxon>
        <taxon>Medioppia</taxon>
    </lineage>
</organism>
<evidence type="ECO:0000256" key="1">
    <source>
        <dbReference type="SAM" id="MobiDB-lite"/>
    </source>
</evidence>
<dbReference type="AlphaFoldDB" id="A0A7R9KGC3"/>
<feature type="non-terminal residue" evidence="2">
    <location>
        <position position="81"/>
    </location>
</feature>
<sequence>FTVIVGIVLVIVFSKYFQSKVMFSAGATTTVPSNMGSPFLADTHTPSLKGHRALNYSPTQQQTPTTSTPRVGRPLYSVPNT</sequence>
<reference evidence="2" key="1">
    <citation type="submission" date="2020-11" db="EMBL/GenBank/DDBJ databases">
        <authorList>
            <person name="Tran Van P."/>
        </authorList>
    </citation>
    <scope>NUCLEOTIDE SEQUENCE</scope>
</reference>
<keyword evidence="3" id="KW-1185">Reference proteome</keyword>
<proteinExistence type="predicted"/>
<evidence type="ECO:0000313" key="3">
    <source>
        <dbReference type="Proteomes" id="UP000759131"/>
    </source>
</evidence>
<feature type="region of interest" description="Disordered" evidence="1">
    <location>
        <begin position="50"/>
        <end position="81"/>
    </location>
</feature>
<protein>
    <submittedName>
        <fullName evidence="2">Uncharacterized protein</fullName>
    </submittedName>
</protein>
<dbReference type="EMBL" id="OC855654">
    <property type="protein sequence ID" value="CAD7622406.1"/>
    <property type="molecule type" value="Genomic_DNA"/>
</dbReference>
<accession>A0A7R9KGC3</accession>
<dbReference type="EMBL" id="CAJPIZ010001079">
    <property type="protein sequence ID" value="CAG2102836.1"/>
    <property type="molecule type" value="Genomic_DNA"/>
</dbReference>
<feature type="compositionally biased region" description="Low complexity" evidence="1">
    <location>
        <begin position="57"/>
        <end position="69"/>
    </location>
</feature>